<dbReference type="PANTHER" id="PTHR31082">
    <property type="entry name" value="PHEROMONE-REGULATED MEMBRANE PROTEIN 10"/>
    <property type="match status" value="1"/>
</dbReference>
<feature type="transmembrane region" description="Helical" evidence="3">
    <location>
        <begin position="343"/>
        <end position="360"/>
    </location>
</feature>
<comment type="similarity">
    <text evidence="1">Belongs to the ThrE exporter (TC 2.A.79) family.</text>
</comment>
<feature type="transmembrane region" description="Helical" evidence="3">
    <location>
        <begin position="464"/>
        <end position="481"/>
    </location>
</feature>
<keyword evidence="3" id="KW-0812">Transmembrane</keyword>
<name>A0AAD5SQ84_9FUNG</name>
<protein>
    <recommendedName>
        <fullName evidence="4">Threonine/serine exporter-like N-terminal domain-containing protein</fullName>
    </recommendedName>
</protein>
<dbReference type="GO" id="GO:0022857">
    <property type="term" value="F:transmembrane transporter activity"/>
    <property type="evidence" value="ECO:0007669"/>
    <property type="project" value="InterPro"/>
</dbReference>
<dbReference type="InterPro" id="IPR051361">
    <property type="entry name" value="ThrE/Ser_Exporter"/>
</dbReference>
<keyword evidence="6" id="KW-1185">Reference proteome</keyword>
<gene>
    <name evidence="5" type="ORF">HK097_007977</name>
</gene>
<dbReference type="InterPro" id="IPR010619">
    <property type="entry name" value="ThrE-like_N"/>
</dbReference>
<evidence type="ECO:0000313" key="5">
    <source>
        <dbReference type="EMBL" id="KAJ3056145.1"/>
    </source>
</evidence>
<feature type="domain" description="Threonine/serine exporter-like N-terminal" evidence="4">
    <location>
        <begin position="274"/>
        <end position="434"/>
    </location>
</feature>
<evidence type="ECO:0000256" key="3">
    <source>
        <dbReference type="SAM" id="Phobius"/>
    </source>
</evidence>
<keyword evidence="3" id="KW-0472">Membrane</keyword>
<accession>A0AAD5SQ84</accession>
<feature type="region of interest" description="Disordered" evidence="2">
    <location>
        <begin position="249"/>
        <end position="269"/>
    </location>
</feature>
<keyword evidence="3" id="KW-1133">Transmembrane helix</keyword>
<reference evidence="5" key="1">
    <citation type="submission" date="2020-05" db="EMBL/GenBank/DDBJ databases">
        <title>Phylogenomic resolution of chytrid fungi.</title>
        <authorList>
            <person name="Stajich J.E."/>
            <person name="Amses K."/>
            <person name="Simmons R."/>
            <person name="Seto K."/>
            <person name="Myers J."/>
            <person name="Bonds A."/>
            <person name="Quandt C.A."/>
            <person name="Barry K."/>
            <person name="Liu P."/>
            <person name="Grigoriev I."/>
            <person name="Longcore J.E."/>
            <person name="James T.Y."/>
        </authorList>
    </citation>
    <scope>NUCLEOTIDE SEQUENCE</scope>
    <source>
        <strain evidence="5">JEL0318</strain>
    </source>
</reference>
<sequence length="590" mass="63237">MHHRQSNASGDQGFTRLLDNLEEQNESSSMKDLGSMMDEADIVPMAVIDTGIDVSRASLTKRNSRTFGPSKPGLFGKLSTNNLLDMGILSSVSRQSSSEGFFPHSTRAPSTARLPVPWSASGDPNANKDGPEADMLCGLAVALATYGAPLYRVEHRVSQAAQDLNIPLTIFCLPSTVQISIGDGSSQHPTRARYLCVEPTLHMGKLHQVDQLARRIRRLRIPTKGKAPDRLPSTLKKNHISGTPIMSTISLNETSSPQNSRPPQNSPEIEHDRMNELLDALHLITESPNDYHPAIRIFAAACQSFNITVLLFRGSWADSICACLLGGLAGFGLWVGELADVGGAMELFVAISTAMIARALSQLPFWPTFGGMGHGLCHEVVVLGGICSLLPGISITVGMIEFGSHNPVAGSVRMFGSCIRALKLGYGLTMGSRIAIEGLSFLGLWSGFDTQACSALQNSGNMEWWRYFFWIPMNISIMVLLKAEPWQWVHMSAISAIGYTTSIIASQIFSNDVTVGFAAFALGIAANIYARRTNQIAIGGILAGIFWLVPGSTGVRGAIAAFQKDDAATSGGAGFGLDMIVRAMAIAVGL</sequence>
<dbReference type="Proteomes" id="UP001212841">
    <property type="component" value="Unassembled WGS sequence"/>
</dbReference>
<feature type="compositionally biased region" description="Low complexity" evidence="2">
    <location>
        <begin position="255"/>
        <end position="267"/>
    </location>
</feature>
<proteinExistence type="inferred from homology"/>
<dbReference type="AlphaFoldDB" id="A0AAD5SQ84"/>
<feature type="transmembrane region" description="Helical" evidence="3">
    <location>
        <begin position="488"/>
        <end position="508"/>
    </location>
</feature>
<feature type="domain" description="Threonine/serine exporter-like N-terminal" evidence="4">
    <location>
        <begin position="139"/>
        <end position="221"/>
    </location>
</feature>
<feature type="transmembrane region" description="Helical" evidence="3">
    <location>
        <begin position="316"/>
        <end position="336"/>
    </location>
</feature>
<feature type="region of interest" description="Disordered" evidence="2">
    <location>
        <begin position="99"/>
        <end position="127"/>
    </location>
</feature>
<evidence type="ECO:0000259" key="4">
    <source>
        <dbReference type="Pfam" id="PF06738"/>
    </source>
</evidence>
<feature type="transmembrane region" description="Helical" evidence="3">
    <location>
        <begin position="380"/>
        <end position="403"/>
    </location>
</feature>
<feature type="transmembrane region" description="Helical" evidence="3">
    <location>
        <begin position="424"/>
        <end position="444"/>
    </location>
</feature>
<dbReference type="Pfam" id="PF06738">
    <property type="entry name" value="ThrE"/>
    <property type="match status" value="2"/>
</dbReference>
<feature type="transmembrane region" description="Helical" evidence="3">
    <location>
        <begin position="514"/>
        <end position="530"/>
    </location>
</feature>
<evidence type="ECO:0000313" key="6">
    <source>
        <dbReference type="Proteomes" id="UP001212841"/>
    </source>
</evidence>
<dbReference type="PANTHER" id="PTHR31082:SF4">
    <property type="entry name" value="PHEROMONE-REGULATED MEMBRANE PROTEIN 10"/>
    <property type="match status" value="1"/>
</dbReference>
<dbReference type="EMBL" id="JADGJD010000044">
    <property type="protein sequence ID" value="KAJ3056145.1"/>
    <property type="molecule type" value="Genomic_DNA"/>
</dbReference>
<evidence type="ECO:0000256" key="1">
    <source>
        <dbReference type="ARBA" id="ARBA00034125"/>
    </source>
</evidence>
<evidence type="ECO:0000256" key="2">
    <source>
        <dbReference type="SAM" id="MobiDB-lite"/>
    </source>
</evidence>
<organism evidence="5 6">
    <name type="scientific">Rhizophlyctis rosea</name>
    <dbReference type="NCBI Taxonomy" id="64517"/>
    <lineage>
        <taxon>Eukaryota</taxon>
        <taxon>Fungi</taxon>
        <taxon>Fungi incertae sedis</taxon>
        <taxon>Chytridiomycota</taxon>
        <taxon>Chytridiomycota incertae sedis</taxon>
        <taxon>Chytridiomycetes</taxon>
        <taxon>Rhizophlyctidales</taxon>
        <taxon>Rhizophlyctidaceae</taxon>
        <taxon>Rhizophlyctis</taxon>
    </lineage>
</organism>
<comment type="caution">
    <text evidence="5">The sequence shown here is derived from an EMBL/GenBank/DDBJ whole genome shotgun (WGS) entry which is preliminary data.</text>
</comment>